<comment type="similarity">
    <text evidence="2">Belongs to the gamma-BBH/TMLD family.</text>
</comment>
<dbReference type="PANTHER" id="PTHR10696:SF25">
    <property type="entry name" value="OXIDOREDUCTASE AIM17-RELATED"/>
    <property type="match status" value="1"/>
</dbReference>
<dbReference type="InterPro" id="IPR050411">
    <property type="entry name" value="AlphaKG_dependent_hydroxylases"/>
</dbReference>
<keyword evidence="9" id="KW-1185">Reference proteome</keyword>
<dbReference type="Gene3D" id="3.60.130.10">
    <property type="entry name" value="Clavaminate synthase-like"/>
    <property type="match status" value="1"/>
</dbReference>
<proteinExistence type="inferred from homology"/>
<evidence type="ECO:0000313" key="8">
    <source>
        <dbReference type="EMBL" id="CAK9021291.1"/>
    </source>
</evidence>
<sequence>MRCRRTFSFRMPASLAATPCRWASLMATPLTLTLSTYQRNSQTSGTQSFSLQPMHVQSPSCGRKETRLKLVSDLLILGAAIIKGVPKEQGLCERFAKNLSTLRDTEWGSWFDIRTKPTTKMRDLAFTPRGIGFHTDQTWRDPTPDFQLLHALEHCSCPGEAPCEECSVMNSLADGYWIAEQLRRENLDYYDVLSSVSVRFENHGGDNESALVYISPHLELDLTPSEDGKKALKAVRFSVKSGQYAPPMDARTSAKFFQARRRFYELMYEPQHHAKVQLKAGEMVAFDNRRILHSRTQILPTDGERWMQGTYFDRDGLWLTFERLRRRVAKSVVH</sequence>
<dbReference type="PANTHER" id="PTHR10696">
    <property type="entry name" value="GAMMA-BUTYROBETAINE HYDROXYLASE-RELATED"/>
    <property type="match status" value="1"/>
</dbReference>
<name>A0ABP0K426_9DINO</name>
<keyword evidence="5" id="KW-0560">Oxidoreductase</keyword>
<keyword evidence="4" id="KW-0223">Dioxygenase</keyword>
<comment type="cofactor">
    <cofactor evidence="1">
        <name>Fe(2+)</name>
        <dbReference type="ChEBI" id="CHEBI:29033"/>
    </cofactor>
</comment>
<dbReference type="InterPro" id="IPR003819">
    <property type="entry name" value="TauD/TfdA-like"/>
</dbReference>
<dbReference type="InterPro" id="IPR042098">
    <property type="entry name" value="TauD-like_sf"/>
</dbReference>
<gene>
    <name evidence="8" type="ORF">CCMP2556_LOCUS14409</name>
</gene>
<reference evidence="8 9" key="1">
    <citation type="submission" date="2024-02" db="EMBL/GenBank/DDBJ databases">
        <authorList>
            <person name="Chen Y."/>
            <person name="Shah S."/>
            <person name="Dougan E. K."/>
            <person name="Thang M."/>
            <person name="Chan C."/>
        </authorList>
    </citation>
    <scope>NUCLEOTIDE SEQUENCE [LARGE SCALE GENOMIC DNA]</scope>
</reference>
<protein>
    <recommendedName>
        <fullName evidence="7">TauD/TfdA-like domain-containing protein</fullName>
    </recommendedName>
</protein>
<evidence type="ECO:0000256" key="1">
    <source>
        <dbReference type="ARBA" id="ARBA00001954"/>
    </source>
</evidence>
<keyword evidence="3" id="KW-0479">Metal-binding</keyword>
<organism evidence="8 9">
    <name type="scientific">Durusdinium trenchii</name>
    <dbReference type="NCBI Taxonomy" id="1381693"/>
    <lineage>
        <taxon>Eukaryota</taxon>
        <taxon>Sar</taxon>
        <taxon>Alveolata</taxon>
        <taxon>Dinophyceae</taxon>
        <taxon>Suessiales</taxon>
        <taxon>Symbiodiniaceae</taxon>
        <taxon>Durusdinium</taxon>
    </lineage>
</organism>
<evidence type="ECO:0000313" key="9">
    <source>
        <dbReference type="Proteomes" id="UP001642484"/>
    </source>
</evidence>
<keyword evidence="6" id="KW-0408">Iron</keyword>
<evidence type="ECO:0000256" key="4">
    <source>
        <dbReference type="ARBA" id="ARBA00022964"/>
    </source>
</evidence>
<evidence type="ECO:0000256" key="3">
    <source>
        <dbReference type="ARBA" id="ARBA00022723"/>
    </source>
</evidence>
<evidence type="ECO:0000256" key="2">
    <source>
        <dbReference type="ARBA" id="ARBA00008654"/>
    </source>
</evidence>
<accession>A0ABP0K426</accession>
<feature type="domain" description="TauD/TfdA-like" evidence="7">
    <location>
        <begin position="70"/>
        <end position="311"/>
    </location>
</feature>
<evidence type="ECO:0000256" key="5">
    <source>
        <dbReference type="ARBA" id="ARBA00023002"/>
    </source>
</evidence>
<dbReference type="EMBL" id="CAXAMN010007358">
    <property type="protein sequence ID" value="CAK9021291.1"/>
    <property type="molecule type" value="Genomic_DNA"/>
</dbReference>
<evidence type="ECO:0000256" key="6">
    <source>
        <dbReference type="ARBA" id="ARBA00023004"/>
    </source>
</evidence>
<dbReference type="SUPFAM" id="SSF51197">
    <property type="entry name" value="Clavaminate synthase-like"/>
    <property type="match status" value="1"/>
</dbReference>
<evidence type="ECO:0000259" key="7">
    <source>
        <dbReference type="Pfam" id="PF02668"/>
    </source>
</evidence>
<comment type="caution">
    <text evidence="8">The sequence shown here is derived from an EMBL/GenBank/DDBJ whole genome shotgun (WGS) entry which is preliminary data.</text>
</comment>
<dbReference type="Proteomes" id="UP001642484">
    <property type="component" value="Unassembled WGS sequence"/>
</dbReference>
<dbReference type="Pfam" id="PF02668">
    <property type="entry name" value="TauD"/>
    <property type="match status" value="1"/>
</dbReference>